<dbReference type="OrthoDB" id="2843140at2"/>
<dbReference type="RefSeq" id="WP_115809270.1">
    <property type="nucleotide sequence ID" value="NZ_QUNI01000001.1"/>
</dbReference>
<reference evidence="1 2" key="1">
    <citation type="submission" date="2018-08" db="EMBL/GenBank/DDBJ databases">
        <title>Genomic Encyclopedia of Archaeal and Bacterial Type Strains, Phase II (KMG-II): from individual species to whole genera.</title>
        <authorList>
            <person name="Goeker M."/>
        </authorList>
    </citation>
    <scope>NUCLEOTIDE SEQUENCE [LARGE SCALE GENOMIC DNA]</scope>
    <source>
        <strain evidence="1 2">DSM 100880</strain>
    </source>
</reference>
<organism evidence="1 2">
    <name type="scientific">Flavobacterium aquicola</name>
    <dbReference type="NCBI Taxonomy" id="1682742"/>
    <lineage>
        <taxon>Bacteria</taxon>
        <taxon>Pseudomonadati</taxon>
        <taxon>Bacteroidota</taxon>
        <taxon>Flavobacteriia</taxon>
        <taxon>Flavobacteriales</taxon>
        <taxon>Flavobacteriaceae</taxon>
        <taxon>Flavobacterium</taxon>
    </lineage>
</organism>
<comment type="caution">
    <text evidence="1">The sequence shown here is derived from an EMBL/GenBank/DDBJ whole genome shotgun (WGS) entry which is preliminary data.</text>
</comment>
<dbReference type="Proteomes" id="UP000257136">
    <property type="component" value="Unassembled WGS sequence"/>
</dbReference>
<evidence type="ECO:0008006" key="3">
    <source>
        <dbReference type="Google" id="ProtNLM"/>
    </source>
</evidence>
<protein>
    <recommendedName>
        <fullName evidence="3">Restriction endonuclease</fullName>
    </recommendedName>
</protein>
<sequence>MKLENAEGSNYYYVSHKKGFAGIPVPREAVQTVIDFAYEMCFGAGHHRNCRTGGQYERKGGEKFCNTFQGKLAEIVLYNYFKSEGLEVKEPDFGIYKEGIWDDSDLEIQGKKINVKSAASQSNLLLLETKDWNAQAQYIPNILLNNGSAVSYDYFILVRIEPDIKKLFKTDRLLFSNEISRKTIDEILFARTWNFDIAGYCTNADVITTIANNYILPQNAMLNQYTKMDACNYYIQSGDMKCIKDLVQELKAI</sequence>
<evidence type="ECO:0000313" key="1">
    <source>
        <dbReference type="EMBL" id="REH01621.1"/>
    </source>
</evidence>
<gene>
    <name evidence="1" type="ORF">C8P67_10199</name>
</gene>
<dbReference type="AlphaFoldDB" id="A0A3E0EV96"/>
<proteinExistence type="predicted"/>
<accession>A0A3E0EV96</accession>
<name>A0A3E0EV96_9FLAO</name>
<keyword evidence="2" id="KW-1185">Reference proteome</keyword>
<evidence type="ECO:0000313" key="2">
    <source>
        <dbReference type="Proteomes" id="UP000257136"/>
    </source>
</evidence>
<dbReference type="EMBL" id="QUNI01000001">
    <property type="protein sequence ID" value="REH01621.1"/>
    <property type="molecule type" value="Genomic_DNA"/>
</dbReference>